<dbReference type="AlphaFoldDB" id="A0A5D6VZ71"/>
<protein>
    <submittedName>
        <fullName evidence="3">NYN domain-containing protein</fullName>
    </submittedName>
</protein>
<proteinExistence type="predicted"/>
<dbReference type="InterPro" id="IPR021139">
    <property type="entry name" value="NYN"/>
</dbReference>
<feature type="compositionally biased region" description="Low complexity" evidence="1">
    <location>
        <begin position="210"/>
        <end position="227"/>
    </location>
</feature>
<reference evidence="3 4" key="1">
    <citation type="submission" date="2019-08" db="EMBL/GenBank/DDBJ databases">
        <title>Selenomonas sp. mPRGC5 and Selenomonas sp. mPRGC8 isolated from ruminal fluid of dairy goat (Capra hircus).</title>
        <authorList>
            <person name="Poothong S."/>
            <person name="Nuengjamnong C."/>
            <person name="Tanasupawat S."/>
        </authorList>
    </citation>
    <scope>NUCLEOTIDE SEQUENCE [LARGE SCALE GENOMIC DNA]</scope>
    <source>
        <strain evidence="4">mPRGC5</strain>
    </source>
</reference>
<dbReference type="OrthoDB" id="9783963at2"/>
<sequence length="268" mass="30270">MTLDSSNETVAILYDIENAPFEMLNYTLGKARRFQPCRTIVVSDWEAHPEQKRWEKLMRRPGFTFRQISRTYQGKNSLDSAIYDSAALLYQEGVRKFFIITTDSDFVRIAELLNSKTPSYIIGVGTKQASETLRNAYNEFMVYPPEEKKKPVKKAEKKPEKKKDTPAEEKKTKSVKPAKGTKKKSDKAKVLEPAVAKAEPTKKAPKKKASAPQAAEAKPAAKELPLADGTMTVKLPKSLRKSLEERKQEEGVSLDELVTYLIMRGLAR</sequence>
<evidence type="ECO:0000256" key="1">
    <source>
        <dbReference type="SAM" id="MobiDB-lite"/>
    </source>
</evidence>
<dbReference type="Proteomes" id="UP000323646">
    <property type="component" value="Unassembled WGS sequence"/>
</dbReference>
<dbReference type="Pfam" id="PF01936">
    <property type="entry name" value="NYN"/>
    <property type="match status" value="1"/>
</dbReference>
<comment type="caution">
    <text evidence="3">The sequence shown here is derived from an EMBL/GenBank/DDBJ whole genome shotgun (WGS) entry which is preliminary data.</text>
</comment>
<dbReference type="GO" id="GO:0004540">
    <property type="term" value="F:RNA nuclease activity"/>
    <property type="evidence" value="ECO:0007669"/>
    <property type="project" value="InterPro"/>
</dbReference>
<organism evidence="3 4">
    <name type="scientific">Selenomonas ruminis</name>
    <dbReference type="NCBI Taxonomy" id="2593411"/>
    <lineage>
        <taxon>Bacteria</taxon>
        <taxon>Bacillati</taxon>
        <taxon>Bacillota</taxon>
        <taxon>Negativicutes</taxon>
        <taxon>Selenomonadales</taxon>
        <taxon>Selenomonadaceae</taxon>
        <taxon>Selenomonas</taxon>
    </lineage>
</organism>
<gene>
    <name evidence="3" type="ORF">FZ040_12985</name>
</gene>
<feature type="compositionally biased region" description="Basic residues" evidence="1">
    <location>
        <begin position="173"/>
        <end position="186"/>
    </location>
</feature>
<evidence type="ECO:0000313" key="4">
    <source>
        <dbReference type="Proteomes" id="UP000323646"/>
    </source>
</evidence>
<evidence type="ECO:0000259" key="2">
    <source>
        <dbReference type="Pfam" id="PF01936"/>
    </source>
</evidence>
<dbReference type="RefSeq" id="WP_149172392.1">
    <property type="nucleotide sequence ID" value="NZ_VTOY01000020.1"/>
</dbReference>
<dbReference type="EMBL" id="VTOY01000020">
    <property type="protein sequence ID" value="TYZ19724.1"/>
    <property type="molecule type" value="Genomic_DNA"/>
</dbReference>
<name>A0A5D6VZ71_9FIRM</name>
<keyword evidence="4" id="KW-1185">Reference proteome</keyword>
<accession>A0A5D6VZ71</accession>
<dbReference type="PANTHER" id="PTHR35811">
    <property type="entry name" value="SLR1870 PROTEIN"/>
    <property type="match status" value="1"/>
</dbReference>
<feature type="compositionally biased region" description="Basic and acidic residues" evidence="1">
    <location>
        <begin position="148"/>
        <end position="172"/>
    </location>
</feature>
<feature type="domain" description="NYN" evidence="2">
    <location>
        <begin position="10"/>
        <end position="141"/>
    </location>
</feature>
<feature type="region of interest" description="Disordered" evidence="1">
    <location>
        <begin position="148"/>
        <end position="229"/>
    </location>
</feature>
<evidence type="ECO:0000313" key="3">
    <source>
        <dbReference type="EMBL" id="TYZ19724.1"/>
    </source>
</evidence>
<dbReference type="Gene3D" id="3.40.50.1010">
    <property type="entry name" value="5'-nuclease"/>
    <property type="match status" value="1"/>
</dbReference>
<dbReference type="PANTHER" id="PTHR35811:SF1">
    <property type="entry name" value="HTH OST-TYPE DOMAIN-CONTAINING PROTEIN"/>
    <property type="match status" value="1"/>
</dbReference>